<feature type="region of interest" description="Disordered" evidence="1">
    <location>
        <begin position="203"/>
        <end position="230"/>
    </location>
</feature>
<evidence type="ECO:0000313" key="2">
    <source>
        <dbReference type="EMBL" id="KCV67612.1"/>
    </source>
</evidence>
<sequence length="603" mass="63621">MRGLAPSGPGGAFALPDNTRDVVRAWASSDWSPSGGVEILLTPGTTWDSSTDAVQRRAIAEADLTVVVVPPPPPAAFPLEPDAPGPGAGALDAAWLGRRDDVALIRASLFPREPSAWAPPSSVPLVSDPSLSGPEQAAAAAARAAAAAATGSGPDCDGGPLPRPSPVLVFATPPGLSAPQRQAMAQQASQAVLSRAAAGAFSPARCSVSPGDSAQAGSPAGHQHQHQHPVDVSTWPSFVVDPADGRGAPVLRDYLLEMARQEKRHNLRMRSLLDAAHESLQEAGETLRQREVVTRQLYYSPGGIRDRLKSSGLGLFSLSEQLSAASSQVSRYLLGDGADAGSGKELSIPGPGPGPATAASASAPQPRFSWLDLYRRVHLLGGANRRKMTVFEFQVWQKLQASLHFSPDSLAPATTMINSLPLFARLRDAPAADATPPVPGPAERILHEQELFDIVSSTMDHHLSPEALTRSTRRKLIVTHLGSLVLYSAAAGAPLTVWGQTLLDPSVVITPLEAGLVATGSVALSLTSFLWRRWMLSSAAARIHNKCGALSSFSDTTLSKMLSLIDDKVNAWSCSQAEQRRVFQAQAQVRRAAEALDPHRPDE</sequence>
<dbReference type="RefSeq" id="XP_009497950.1">
    <property type="nucleotide sequence ID" value="XM_009499675.1"/>
</dbReference>
<organism evidence="2">
    <name type="scientific">Fonticula alba</name>
    <name type="common">Slime mold</name>
    <dbReference type="NCBI Taxonomy" id="691883"/>
    <lineage>
        <taxon>Eukaryota</taxon>
        <taxon>Rotosphaerida</taxon>
        <taxon>Fonticulaceae</taxon>
        <taxon>Fonticula</taxon>
    </lineage>
</organism>
<feature type="compositionally biased region" description="Low complexity" evidence="1">
    <location>
        <begin position="119"/>
        <end position="138"/>
    </location>
</feature>
<accession>A0A058Z270</accession>
<gene>
    <name evidence="2" type="ORF">H696_05899</name>
</gene>
<proteinExistence type="predicted"/>
<feature type="region of interest" description="Disordered" evidence="1">
    <location>
        <begin position="116"/>
        <end position="138"/>
    </location>
</feature>
<protein>
    <submittedName>
        <fullName evidence="2">Uncharacterized protein</fullName>
    </submittedName>
</protein>
<dbReference type="Proteomes" id="UP000030693">
    <property type="component" value="Unassembled WGS sequence"/>
</dbReference>
<evidence type="ECO:0000256" key="1">
    <source>
        <dbReference type="SAM" id="MobiDB-lite"/>
    </source>
</evidence>
<reference evidence="2" key="1">
    <citation type="submission" date="2013-04" db="EMBL/GenBank/DDBJ databases">
        <title>The Genome Sequence of Fonticula alba ATCC 38817.</title>
        <authorList>
            <consortium name="The Broad Institute Genomics Platform"/>
            <person name="Russ C."/>
            <person name="Cuomo C."/>
            <person name="Burger G."/>
            <person name="Gray M.W."/>
            <person name="Holland P.W.H."/>
            <person name="King N."/>
            <person name="Lang F.B.F."/>
            <person name="Roger A.J."/>
            <person name="Ruiz-Trillo I."/>
            <person name="Brown M."/>
            <person name="Walker B."/>
            <person name="Young S."/>
            <person name="Zeng Q."/>
            <person name="Gargeya S."/>
            <person name="Fitzgerald M."/>
            <person name="Haas B."/>
            <person name="Abouelleil A."/>
            <person name="Allen A.W."/>
            <person name="Alvarado L."/>
            <person name="Arachchi H.M."/>
            <person name="Berlin A.M."/>
            <person name="Chapman S.B."/>
            <person name="Gainer-Dewar J."/>
            <person name="Goldberg J."/>
            <person name="Griggs A."/>
            <person name="Gujja S."/>
            <person name="Hansen M."/>
            <person name="Howarth C."/>
            <person name="Imamovic A."/>
            <person name="Ireland A."/>
            <person name="Larimer J."/>
            <person name="McCowan C."/>
            <person name="Murphy C."/>
            <person name="Pearson M."/>
            <person name="Poon T.W."/>
            <person name="Priest M."/>
            <person name="Roberts A."/>
            <person name="Saif S."/>
            <person name="Shea T."/>
            <person name="Sisk P."/>
            <person name="Sykes S."/>
            <person name="Wortman J."/>
            <person name="Nusbaum C."/>
            <person name="Birren B."/>
        </authorList>
    </citation>
    <scope>NUCLEOTIDE SEQUENCE [LARGE SCALE GENOMIC DNA]</scope>
    <source>
        <strain evidence="2">ATCC 38817</strain>
    </source>
</reference>
<dbReference type="GeneID" id="20530624"/>
<dbReference type="EMBL" id="KB932215">
    <property type="protein sequence ID" value="KCV67612.1"/>
    <property type="molecule type" value="Genomic_DNA"/>
</dbReference>
<name>A0A058Z270_FONAL</name>
<dbReference type="AlphaFoldDB" id="A0A058Z270"/>
<keyword evidence="3" id="KW-1185">Reference proteome</keyword>
<evidence type="ECO:0000313" key="3">
    <source>
        <dbReference type="Proteomes" id="UP000030693"/>
    </source>
</evidence>